<dbReference type="InterPro" id="IPR000847">
    <property type="entry name" value="LysR_HTH_N"/>
</dbReference>
<dbReference type="Pfam" id="PF03466">
    <property type="entry name" value="LysR_substrate"/>
    <property type="match status" value="1"/>
</dbReference>
<evidence type="ECO:0000313" key="6">
    <source>
        <dbReference type="EMBL" id="AFM23875.1"/>
    </source>
</evidence>
<accession>I4C2T4</accession>
<evidence type="ECO:0000256" key="3">
    <source>
        <dbReference type="ARBA" id="ARBA00023125"/>
    </source>
</evidence>
<dbReference type="InterPro" id="IPR036390">
    <property type="entry name" value="WH_DNA-bd_sf"/>
</dbReference>
<dbReference type="EMBL" id="CP003360">
    <property type="protein sequence ID" value="AFM23875.1"/>
    <property type="molecule type" value="Genomic_DNA"/>
</dbReference>
<evidence type="ECO:0000256" key="2">
    <source>
        <dbReference type="ARBA" id="ARBA00023015"/>
    </source>
</evidence>
<dbReference type="HOGENOM" id="CLU_039613_6_4_7"/>
<feature type="domain" description="HTH lysR-type" evidence="5">
    <location>
        <begin position="1"/>
        <end position="58"/>
    </location>
</feature>
<protein>
    <submittedName>
        <fullName evidence="6">Transcriptional regulator</fullName>
    </submittedName>
</protein>
<dbReference type="CDD" id="cd08414">
    <property type="entry name" value="PBP2_LTTR_aromatics_like"/>
    <property type="match status" value="1"/>
</dbReference>
<name>I4C2T4_DESTA</name>
<dbReference type="InterPro" id="IPR036388">
    <property type="entry name" value="WH-like_DNA-bd_sf"/>
</dbReference>
<keyword evidence="4" id="KW-0804">Transcription</keyword>
<sequence>MEMRQLKYFVAVAEELHFGRAAERLNICQPPLSQQIKNLEEELGAQLFHRKNKKVSLTDAGAAFLEDARAILDRARCAAERAHGIASGVLGRISLGLVLPAMDTFVPDAIREFRLQNPLIEIQLLEMGSNAQLTALKAGDIHMGVMRLFQHDLKGLLTEKIVEEPYILAIPSGHRFESLHVVPLALLDGEPLIFFPRRLHAKLHDRMIECLEAVGCNPVISQETTTKFASVALVAAGFGVALVPQSTRKHMRSGVVYRNVAGDLPVVELSLVWQEQAALPGLDNLIATIRDMSPSKKEGQEIPS</sequence>
<dbReference type="Gene3D" id="1.10.10.10">
    <property type="entry name" value="Winged helix-like DNA-binding domain superfamily/Winged helix DNA-binding domain"/>
    <property type="match status" value="1"/>
</dbReference>
<dbReference type="OrthoDB" id="5317428at2"/>
<evidence type="ECO:0000259" key="5">
    <source>
        <dbReference type="PROSITE" id="PS50931"/>
    </source>
</evidence>
<dbReference type="InterPro" id="IPR005119">
    <property type="entry name" value="LysR_subst-bd"/>
</dbReference>
<dbReference type="SUPFAM" id="SSF46785">
    <property type="entry name" value="Winged helix' DNA-binding domain"/>
    <property type="match status" value="1"/>
</dbReference>
<reference evidence="7" key="1">
    <citation type="submission" date="2012-06" db="EMBL/GenBank/DDBJ databases">
        <title>Complete sequence of chromosome of Desulfomonile tiedjei DSM 6799.</title>
        <authorList>
            <person name="Lucas S."/>
            <person name="Copeland A."/>
            <person name="Lapidus A."/>
            <person name="Glavina del Rio T."/>
            <person name="Dalin E."/>
            <person name="Tice H."/>
            <person name="Bruce D."/>
            <person name="Goodwin L."/>
            <person name="Pitluck S."/>
            <person name="Peters L."/>
            <person name="Ovchinnikova G."/>
            <person name="Zeytun A."/>
            <person name="Lu M."/>
            <person name="Kyrpides N."/>
            <person name="Mavromatis K."/>
            <person name="Ivanova N."/>
            <person name="Brettin T."/>
            <person name="Detter J.C."/>
            <person name="Han C."/>
            <person name="Larimer F."/>
            <person name="Land M."/>
            <person name="Hauser L."/>
            <person name="Markowitz V."/>
            <person name="Cheng J.-F."/>
            <person name="Hugenholtz P."/>
            <person name="Woyke T."/>
            <person name="Wu D."/>
            <person name="Spring S."/>
            <person name="Schroeder M."/>
            <person name="Brambilla E."/>
            <person name="Klenk H.-P."/>
            <person name="Eisen J.A."/>
        </authorList>
    </citation>
    <scope>NUCLEOTIDE SEQUENCE [LARGE SCALE GENOMIC DNA]</scope>
    <source>
        <strain evidence="7">ATCC 49306 / DSM 6799 / DCB-1</strain>
    </source>
</reference>
<dbReference type="PANTHER" id="PTHR30346">
    <property type="entry name" value="TRANSCRIPTIONAL DUAL REGULATOR HCAR-RELATED"/>
    <property type="match status" value="1"/>
</dbReference>
<dbReference type="FunFam" id="1.10.10.10:FF:000001">
    <property type="entry name" value="LysR family transcriptional regulator"/>
    <property type="match status" value="1"/>
</dbReference>
<dbReference type="STRING" id="706587.Desti_1162"/>
<dbReference type="GO" id="GO:0003700">
    <property type="term" value="F:DNA-binding transcription factor activity"/>
    <property type="evidence" value="ECO:0007669"/>
    <property type="project" value="InterPro"/>
</dbReference>
<dbReference type="Pfam" id="PF00126">
    <property type="entry name" value="HTH_1"/>
    <property type="match status" value="1"/>
</dbReference>
<dbReference type="KEGG" id="dti:Desti_1162"/>
<keyword evidence="2" id="KW-0805">Transcription regulation</keyword>
<dbReference type="PATRIC" id="fig|706587.4.peg.1325"/>
<dbReference type="GO" id="GO:0032993">
    <property type="term" value="C:protein-DNA complex"/>
    <property type="evidence" value="ECO:0007669"/>
    <property type="project" value="TreeGrafter"/>
</dbReference>
<keyword evidence="3" id="KW-0238">DNA-binding</keyword>
<dbReference type="PROSITE" id="PS50931">
    <property type="entry name" value="HTH_LYSR"/>
    <property type="match status" value="1"/>
</dbReference>
<gene>
    <name evidence="6" type="ordered locus">Desti_1162</name>
</gene>
<dbReference type="AlphaFoldDB" id="I4C2T4"/>
<comment type="similarity">
    <text evidence="1">Belongs to the LysR transcriptional regulatory family.</text>
</comment>
<dbReference type="SUPFAM" id="SSF53850">
    <property type="entry name" value="Periplasmic binding protein-like II"/>
    <property type="match status" value="1"/>
</dbReference>
<evidence type="ECO:0000256" key="4">
    <source>
        <dbReference type="ARBA" id="ARBA00023163"/>
    </source>
</evidence>
<dbReference type="Gene3D" id="3.40.190.10">
    <property type="entry name" value="Periplasmic binding protein-like II"/>
    <property type="match status" value="2"/>
</dbReference>
<dbReference type="eggNOG" id="COG0583">
    <property type="taxonomic scope" value="Bacteria"/>
</dbReference>
<evidence type="ECO:0000313" key="7">
    <source>
        <dbReference type="Proteomes" id="UP000006055"/>
    </source>
</evidence>
<evidence type="ECO:0000256" key="1">
    <source>
        <dbReference type="ARBA" id="ARBA00009437"/>
    </source>
</evidence>
<proteinExistence type="inferred from homology"/>
<keyword evidence="7" id="KW-1185">Reference proteome</keyword>
<dbReference type="PRINTS" id="PR00039">
    <property type="entry name" value="HTHLYSR"/>
</dbReference>
<organism evidence="6 7">
    <name type="scientific">Desulfomonile tiedjei (strain ATCC 49306 / DSM 6799 / DCB-1)</name>
    <dbReference type="NCBI Taxonomy" id="706587"/>
    <lineage>
        <taxon>Bacteria</taxon>
        <taxon>Pseudomonadati</taxon>
        <taxon>Thermodesulfobacteriota</taxon>
        <taxon>Desulfomonilia</taxon>
        <taxon>Desulfomonilales</taxon>
        <taxon>Desulfomonilaceae</taxon>
        <taxon>Desulfomonile</taxon>
    </lineage>
</organism>
<dbReference type="Proteomes" id="UP000006055">
    <property type="component" value="Chromosome"/>
</dbReference>
<dbReference type="GO" id="GO:0003677">
    <property type="term" value="F:DNA binding"/>
    <property type="evidence" value="ECO:0007669"/>
    <property type="project" value="UniProtKB-KW"/>
</dbReference>
<dbReference type="PANTHER" id="PTHR30346:SF0">
    <property type="entry name" value="HCA OPERON TRANSCRIPTIONAL ACTIVATOR HCAR"/>
    <property type="match status" value="1"/>
</dbReference>